<organism evidence="3 5">
    <name type="scientific">Legionella quateirensis</name>
    <dbReference type="NCBI Taxonomy" id="45072"/>
    <lineage>
        <taxon>Bacteria</taxon>
        <taxon>Pseudomonadati</taxon>
        <taxon>Pseudomonadota</taxon>
        <taxon>Gammaproteobacteria</taxon>
        <taxon>Legionellales</taxon>
        <taxon>Legionellaceae</taxon>
        <taxon>Legionella</taxon>
    </lineage>
</organism>
<dbReference type="EMBL" id="UGOW01000001">
    <property type="protein sequence ID" value="STY17323.1"/>
    <property type="molecule type" value="Genomic_DNA"/>
</dbReference>
<protein>
    <submittedName>
        <fullName evidence="3">Uncharacterized protein</fullName>
    </submittedName>
</protein>
<reference evidence="2 4" key="1">
    <citation type="submission" date="2015-11" db="EMBL/GenBank/DDBJ databases">
        <title>Genomic analysis of 38 Legionella species identifies large and diverse effector repertoires.</title>
        <authorList>
            <person name="Burstein D."/>
            <person name="Amaro F."/>
            <person name="Zusman T."/>
            <person name="Lifshitz Z."/>
            <person name="Cohen O."/>
            <person name="Gilbert J.A."/>
            <person name="Pupko T."/>
            <person name="Shuman H.A."/>
            <person name="Segal G."/>
        </authorList>
    </citation>
    <scope>NUCLEOTIDE SEQUENCE [LARGE SCALE GENOMIC DNA]</scope>
    <source>
        <strain evidence="2 4">ATCC 49507</strain>
    </source>
</reference>
<keyword evidence="4" id="KW-1185">Reference proteome</keyword>
<dbReference type="OrthoDB" id="5653935at2"/>
<reference evidence="3 5" key="2">
    <citation type="submission" date="2018-06" db="EMBL/GenBank/DDBJ databases">
        <authorList>
            <consortium name="Pathogen Informatics"/>
            <person name="Doyle S."/>
        </authorList>
    </citation>
    <scope>NUCLEOTIDE SEQUENCE [LARGE SCALE GENOMIC DNA]</scope>
    <source>
        <strain evidence="3 5">NCTC12376</strain>
    </source>
</reference>
<dbReference type="Proteomes" id="UP000054639">
    <property type="component" value="Unassembled WGS sequence"/>
</dbReference>
<evidence type="ECO:0000256" key="1">
    <source>
        <dbReference type="SAM" id="Phobius"/>
    </source>
</evidence>
<evidence type="ECO:0000313" key="3">
    <source>
        <dbReference type="EMBL" id="STY17323.1"/>
    </source>
</evidence>
<gene>
    <name evidence="2" type="ORF">Lqua_3042</name>
    <name evidence="3" type="ORF">NCTC12376_01120</name>
</gene>
<sequence length="389" mass="44400">MKFFAIPKNYLPQSISSETQIYVRATFGLLAAVTTAINPIVGALVLVSHGTWELAGFFTEQEHPVPNVKPPIMSKEELREQKYTEAFNKLLLKAQELGTQCSPQEIENAKRIFFVHNLIEEVCYEALAKIVKKLEITGDVITEQQSGQILAYIKKMAHVELRKRGGYTLTGRNMITPSQFSHVLLNITTIIHDRDVRLTDARYYTLTDLCVALDDHNSYVKNILFRSWFKCDQMSCDSHLNMIKDVVGFNGRISEQLGFDFEHALSNKKEYYNTYHTGIRTVENPVTGERSALKFTNLTEVRSKFKSIINKLLNSTPDSRLITELRMNRLLEKDEIDALIGGRSYSCAPRFHQPITQNALLDPTITVGEFLNNYFPELQAKNTHTPIFN</sequence>
<name>A0A378KRW7_9GAMM</name>
<keyword evidence="1" id="KW-0472">Membrane</keyword>
<feature type="transmembrane region" description="Helical" evidence="1">
    <location>
        <begin position="21"/>
        <end position="47"/>
    </location>
</feature>
<accession>A0A378KRW7</accession>
<dbReference type="RefSeq" id="WP_058475167.1">
    <property type="nucleotide sequence ID" value="NZ_CAAAIL010000003.1"/>
</dbReference>
<keyword evidence="1" id="KW-0812">Transmembrane</keyword>
<dbReference type="AlphaFoldDB" id="A0A378KRW7"/>
<proteinExistence type="predicted"/>
<evidence type="ECO:0000313" key="4">
    <source>
        <dbReference type="Proteomes" id="UP000054639"/>
    </source>
</evidence>
<dbReference type="Proteomes" id="UP000254230">
    <property type="component" value="Unassembled WGS sequence"/>
</dbReference>
<evidence type="ECO:0000313" key="2">
    <source>
        <dbReference type="EMBL" id="KTD43688.1"/>
    </source>
</evidence>
<dbReference type="EMBL" id="LNYR01000046">
    <property type="protein sequence ID" value="KTD43688.1"/>
    <property type="molecule type" value="Genomic_DNA"/>
</dbReference>
<evidence type="ECO:0000313" key="5">
    <source>
        <dbReference type="Proteomes" id="UP000254230"/>
    </source>
</evidence>
<keyword evidence="1" id="KW-1133">Transmembrane helix</keyword>